<proteinExistence type="predicted"/>
<dbReference type="Proteomes" id="UP000265520">
    <property type="component" value="Unassembled WGS sequence"/>
</dbReference>
<comment type="caution">
    <text evidence="1">The sequence shown here is derived from an EMBL/GenBank/DDBJ whole genome shotgun (WGS) entry which is preliminary data.</text>
</comment>
<dbReference type="EMBL" id="LXQA010799149">
    <property type="protein sequence ID" value="MCI71580.1"/>
    <property type="molecule type" value="Genomic_DNA"/>
</dbReference>
<name>A0A392UGJ3_9FABA</name>
<evidence type="ECO:0000313" key="2">
    <source>
        <dbReference type="Proteomes" id="UP000265520"/>
    </source>
</evidence>
<feature type="non-terminal residue" evidence="1">
    <location>
        <position position="50"/>
    </location>
</feature>
<dbReference type="AlphaFoldDB" id="A0A392UGJ3"/>
<keyword evidence="2" id="KW-1185">Reference proteome</keyword>
<protein>
    <submittedName>
        <fullName evidence="1">Uncharacterized protein</fullName>
    </submittedName>
</protein>
<reference evidence="1 2" key="1">
    <citation type="journal article" date="2018" name="Front. Plant Sci.">
        <title>Red Clover (Trifolium pratense) and Zigzag Clover (T. medium) - A Picture of Genomic Similarities and Differences.</title>
        <authorList>
            <person name="Dluhosova J."/>
            <person name="Istvanek J."/>
            <person name="Nedelnik J."/>
            <person name="Repkova J."/>
        </authorList>
    </citation>
    <scope>NUCLEOTIDE SEQUENCE [LARGE SCALE GENOMIC DNA]</scope>
    <source>
        <strain evidence="2">cv. 10/8</strain>
        <tissue evidence="1">Leaf</tissue>
    </source>
</reference>
<accession>A0A392UGJ3</accession>
<sequence length="50" mass="5471">MPPRHLPNNDNVMQWNHSTHPNVIHQVVSANGGVIKNVGPTAPQPNNNNI</sequence>
<evidence type="ECO:0000313" key="1">
    <source>
        <dbReference type="EMBL" id="MCI71580.1"/>
    </source>
</evidence>
<organism evidence="1 2">
    <name type="scientific">Trifolium medium</name>
    <dbReference type="NCBI Taxonomy" id="97028"/>
    <lineage>
        <taxon>Eukaryota</taxon>
        <taxon>Viridiplantae</taxon>
        <taxon>Streptophyta</taxon>
        <taxon>Embryophyta</taxon>
        <taxon>Tracheophyta</taxon>
        <taxon>Spermatophyta</taxon>
        <taxon>Magnoliopsida</taxon>
        <taxon>eudicotyledons</taxon>
        <taxon>Gunneridae</taxon>
        <taxon>Pentapetalae</taxon>
        <taxon>rosids</taxon>
        <taxon>fabids</taxon>
        <taxon>Fabales</taxon>
        <taxon>Fabaceae</taxon>
        <taxon>Papilionoideae</taxon>
        <taxon>50 kb inversion clade</taxon>
        <taxon>NPAAA clade</taxon>
        <taxon>Hologalegina</taxon>
        <taxon>IRL clade</taxon>
        <taxon>Trifolieae</taxon>
        <taxon>Trifolium</taxon>
    </lineage>
</organism>